<comment type="caution">
    <text evidence="1">The sequence shown here is derived from an EMBL/GenBank/DDBJ whole genome shotgun (WGS) entry which is preliminary data.</text>
</comment>
<dbReference type="OrthoDB" id="2531053at2"/>
<organism evidence="1 2">
    <name type="scientific">Propioniciclava flava</name>
    <dbReference type="NCBI Taxonomy" id="2072026"/>
    <lineage>
        <taxon>Bacteria</taxon>
        <taxon>Bacillati</taxon>
        <taxon>Actinomycetota</taxon>
        <taxon>Actinomycetes</taxon>
        <taxon>Propionibacteriales</taxon>
        <taxon>Propionibacteriaceae</taxon>
        <taxon>Propioniciclava</taxon>
    </lineage>
</organism>
<proteinExistence type="predicted"/>
<reference evidence="1 2" key="1">
    <citation type="submission" date="2018-01" db="EMBL/GenBank/DDBJ databases">
        <title>Lactibacter flavus gen. nov., sp. nov., a novel bacterium of the family Propionibacteriaceae isolated from raw milk and dairy products.</title>
        <authorList>
            <person name="Wenning M."/>
            <person name="Breitenwieser F."/>
            <person name="Huptas C."/>
            <person name="von Neubeck M."/>
            <person name="Busse H.-J."/>
            <person name="Scherer S."/>
        </authorList>
    </citation>
    <scope>NUCLEOTIDE SEQUENCE [LARGE SCALE GENOMIC DNA]</scope>
    <source>
        <strain evidence="1 2">VG341</strain>
    </source>
</reference>
<dbReference type="RefSeq" id="WP_129458431.1">
    <property type="nucleotide sequence ID" value="NZ_PPCV01000004.1"/>
</dbReference>
<protein>
    <submittedName>
        <fullName evidence="1">Uncharacterized protein</fullName>
    </submittedName>
</protein>
<accession>A0A4Q2EI17</accession>
<sequence>MSISTTPVPKAGDTLVSTLGGETWTVPNTGDKTKMAKAAALVAALNAPEIQTELATKRKTVPTRLALLDDFKKPIPFMAPFADSIKTARARTGELGPDWPKAATKIYTAIQLALAGGKSPSDALAEASNG</sequence>
<dbReference type="AlphaFoldDB" id="A0A4Q2EI17"/>
<evidence type="ECO:0000313" key="2">
    <source>
        <dbReference type="Proteomes" id="UP000290624"/>
    </source>
</evidence>
<dbReference type="SUPFAM" id="SSF53850">
    <property type="entry name" value="Periplasmic binding protein-like II"/>
    <property type="match status" value="1"/>
</dbReference>
<dbReference type="EMBL" id="PPCV01000004">
    <property type="protein sequence ID" value="RXW32222.1"/>
    <property type="molecule type" value="Genomic_DNA"/>
</dbReference>
<dbReference type="Gene3D" id="3.40.190.10">
    <property type="entry name" value="Periplasmic binding protein-like II"/>
    <property type="match status" value="2"/>
</dbReference>
<evidence type="ECO:0000313" key="1">
    <source>
        <dbReference type="EMBL" id="RXW32222.1"/>
    </source>
</evidence>
<keyword evidence="2" id="KW-1185">Reference proteome</keyword>
<dbReference type="Proteomes" id="UP000290624">
    <property type="component" value="Unassembled WGS sequence"/>
</dbReference>
<name>A0A4Q2EI17_9ACTN</name>
<gene>
    <name evidence="1" type="ORF">C1706_06530</name>
</gene>